<name>A0A368GCQ0_ANCCA</name>
<dbReference type="InterPro" id="IPR050309">
    <property type="entry name" value="Type-B_Carboxylest/Lipase"/>
</dbReference>
<evidence type="ECO:0000256" key="1">
    <source>
        <dbReference type="ARBA" id="ARBA00005964"/>
    </source>
</evidence>
<feature type="domain" description="Carboxylesterase type B" evidence="5">
    <location>
        <begin position="4"/>
        <end position="96"/>
    </location>
</feature>
<feature type="non-terminal residue" evidence="6">
    <location>
        <position position="1"/>
    </location>
</feature>
<dbReference type="EMBL" id="JOJR01000252">
    <property type="protein sequence ID" value="RCN41049.1"/>
    <property type="molecule type" value="Genomic_DNA"/>
</dbReference>
<keyword evidence="3 4" id="KW-0378">Hydrolase</keyword>
<protein>
    <recommendedName>
        <fullName evidence="4">Carboxylic ester hydrolase</fullName>
        <ecNumber evidence="4">3.1.1.-</ecNumber>
    </recommendedName>
</protein>
<dbReference type="Gene3D" id="3.40.50.1820">
    <property type="entry name" value="alpha/beta hydrolase"/>
    <property type="match status" value="1"/>
</dbReference>
<dbReference type="InterPro" id="IPR002018">
    <property type="entry name" value="CarbesteraseB"/>
</dbReference>
<evidence type="ECO:0000313" key="7">
    <source>
        <dbReference type="Proteomes" id="UP000252519"/>
    </source>
</evidence>
<gene>
    <name evidence="6" type="ORF">ANCCAN_12994</name>
</gene>
<dbReference type="InterPro" id="IPR019826">
    <property type="entry name" value="Carboxylesterase_B_AS"/>
</dbReference>
<dbReference type="EC" id="3.1.1.-" evidence="4"/>
<evidence type="ECO:0000256" key="2">
    <source>
        <dbReference type="ARBA" id="ARBA00022487"/>
    </source>
</evidence>
<proteinExistence type="inferred from homology"/>
<dbReference type="AlphaFoldDB" id="A0A368GCQ0"/>
<comment type="similarity">
    <text evidence="1 4">Belongs to the type-B carboxylesterase/lipase family.</text>
</comment>
<evidence type="ECO:0000256" key="4">
    <source>
        <dbReference type="RuleBase" id="RU361235"/>
    </source>
</evidence>
<dbReference type="PANTHER" id="PTHR11559">
    <property type="entry name" value="CARBOXYLESTERASE"/>
    <property type="match status" value="1"/>
</dbReference>
<dbReference type="InterPro" id="IPR029058">
    <property type="entry name" value="AB_hydrolase_fold"/>
</dbReference>
<sequence length="254" mass="28834">LLFNLQFIRTNAESFGGDPKSITVWGHSAGAAAVGQLILSPVTRDYIIRSIEMSGSPWGSLSVGSRVANNSLKLAQTLGCYSNIKDCMKQKTVEEIYYGIVQAHPDHMTATSSPKASIVGVTNKEAAIFSIMRVAPSMQKWSIDPEDYQNWNRDRLIKELHERFQKIVKEDYIGDHLEELLNDIISYYVDRNEEQHFGFYIDRYTEFLSDLMFVVPSADGILARRAAGWNMYAYSLDHYNEAIWGKDVPHRLKG</sequence>
<evidence type="ECO:0000259" key="5">
    <source>
        <dbReference type="Pfam" id="PF00135"/>
    </source>
</evidence>
<comment type="caution">
    <text evidence="6">The sequence shown here is derived from an EMBL/GenBank/DDBJ whole genome shotgun (WGS) entry which is preliminary data.</text>
</comment>
<evidence type="ECO:0000256" key="3">
    <source>
        <dbReference type="ARBA" id="ARBA00022801"/>
    </source>
</evidence>
<dbReference type="OrthoDB" id="5854651at2759"/>
<evidence type="ECO:0000313" key="6">
    <source>
        <dbReference type="EMBL" id="RCN41049.1"/>
    </source>
</evidence>
<dbReference type="PROSITE" id="PS00122">
    <property type="entry name" value="CARBOXYLESTERASE_B_1"/>
    <property type="match status" value="1"/>
</dbReference>
<reference evidence="6 7" key="1">
    <citation type="submission" date="2014-10" db="EMBL/GenBank/DDBJ databases">
        <title>Draft genome of the hookworm Ancylostoma caninum.</title>
        <authorList>
            <person name="Mitreva M."/>
        </authorList>
    </citation>
    <scope>NUCLEOTIDE SEQUENCE [LARGE SCALE GENOMIC DNA]</scope>
    <source>
        <strain evidence="6 7">Baltimore</strain>
    </source>
</reference>
<accession>A0A368GCQ0</accession>
<organism evidence="6 7">
    <name type="scientific">Ancylostoma caninum</name>
    <name type="common">Dog hookworm</name>
    <dbReference type="NCBI Taxonomy" id="29170"/>
    <lineage>
        <taxon>Eukaryota</taxon>
        <taxon>Metazoa</taxon>
        <taxon>Ecdysozoa</taxon>
        <taxon>Nematoda</taxon>
        <taxon>Chromadorea</taxon>
        <taxon>Rhabditida</taxon>
        <taxon>Rhabditina</taxon>
        <taxon>Rhabditomorpha</taxon>
        <taxon>Strongyloidea</taxon>
        <taxon>Ancylostomatidae</taxon>
        <taxon>Ancylostomatinae</taxon>
        <taxon>Ancylostoma</taxon>
    </lineage>
</organism>
<keyword evidence="7" id="KW-1185">Reference proteome</keyword>
<dbReference type="GO" id="GO:0052689">
    <property type="term" value="F:carboxylic ester hydrolase activity"/>
    <property type="evidence" value="ECO:0007669"/>
    <property type="project" value="UniProtKB-KW"/>
</dbReference>
<dbReference type="STRING" id="29170.A0A368GCQ0"/>
<feature type="domain" description="Carboxylesterase type B" evidence="5">
    <location>
        <begin position="100"/>
        <end position="245"/>
    </location>
</feature>
<dbReference type="Proteomes" id="UP000252519">
    <property type="component" value="Unassembled WGS sequence"/>
</dbReference>
<dbReference type="Pfam" id="PF00135">
    <property type="entry name" value="COesterase"/>
    <property type="match status" value="2"/>
</dbReference>
<dbReference type="SUPFAM" id="SSF53474">
    <property type="entry name" value="alpha/beta-Hydrolases"/>
    <property type="match status" value="1"/>
</dbReference>
<keyword evidence="2" id="KW-0719">Serine esterase</keyword>